<organism evidence="2 3">
    <name type="scientific">Corchorus capsularis</name>
    <name type="common">Jute</name>
    <dbReference type="NCBI Taxonomy" id="210143"/>
    <lineage>
        <taxon>Eukaryota</taxon>
        <taxon>Viridiplantae</taxon>
        <taxon>Streptophyta</taxon>
        <taxon>Embryophyta</taxon>
        <taxon>Tracheophyta</taxon>
        <taxon>Spermatophyta</taxon>
        <taxon>Magnoliopsida</taxon>
        <taxon>eudicotyledons</taxon>
        <taxon>Gunneridae</taxon>
        <taxon>Pentapetalae</taxon>
        <taxon>rosids</taxon>
        <taxon>malvids</taxon>
        <taxon>Malvales</taxon>
        <taxon>Malvaceae</taxon>
        <taxon>Grewioideae</taxon>
        <taxon>Apeibeae</taxon>
        <taxon>Corchorus</taxon>
    </lineage>
</organism>
<gene>
    <name evidence="2" type="ORF">CCACVL1_02341</name>
</gene>
<comment type="caution">
    <text evidence="2">The sequence shown here is derived from an EMBL/GenBank/DDBJ whole genome shotgun (WGS) entry which is preliminary data.</text>
</comment>
<accession>A0A1R3K956</accession>
<dbReference type="EMBL" id="AWWV01006006">
    <property type="protein sequence ID" value="OMP03622.1"/>
    <property type="molecule type" value="Genomic_DNA"/>
</dbReference>
<sequence length="24" mass="2846">MDQDEPAPTKKLWQTHNLRNGLRP</sequence>
<feature type="region of interest" description="Disordered" evidence="1">
    <location>
        <begin position="1"/>
        <end position="24"/>
    </location>
</feature>
<evidence type="ECO:0000313" key="3">
    <source>
        <dbReference type="Proteomes" id="UP000188268"/>
    </source>
</evidence>
<evidence type="ECO:0000313" key="2">
    <source>
        <dbReference type="EMBL" id="OMP03622.1"/>
    </source>
</evidence>
<name>A0A1R3K956_COCAP</name>
<protein>
    <submittedName>
        <fullName evidence="2">Uncharacterized protein</fullName>
    </submittedName>
</protein>
<evidence type="ECO:0000256" key="1">
    <source>
        <dbReference type="SAM" id="MobiDB-lite"/>
    </source>
</evidence>
<dbReference type="Gramene" id="OMP03622">
    <property type="protein sequence ID" value="OMP03622"/>
    <property type="gene ID" value="CCACVL1_02341"/>
</dbReference>
<reference evidence="2 3" key="1">
    <citation type="submission" date="2013-09" db="EMBL/GenBank/DDBJ databases">
        <title>Corchorus capsularis genome sequencing.</title>
        <authorList>
            <person name="Alam M."/>
            <person name="Haque M.S."/>
            <person name="Islam M.S."/>
            <person name="Emdad E.M."/>
            <person name="Islam M.M."/>
            <person name="Ahmed B."/>
            <person name="Halim A."/>
            <person name="Hossen Q.M.M."/>
            <person name="Hossain M.Z."/>
            <person name="Ahmed R."/>
            <person name="Khan M.M."/>
            <person name="Islam R."/>
            <person name="Rashid M.M."/>
            <person name="Khan S.A."/>
            <person name="Rahman M.S."/>
            <person name="Alam M."/>
        </authorList>
    </citation>
    <scope>NUCLEOTIDE SEQUENCE [LARGE SCALE GENOMIC DNA]</scope>
    <source>
        <strain evidence="3">cv. CVL-1</strain>
        <tissue evidence="2">Whole seedling</tissue>
    </source>
</reference>
<keyword evidence="3" id="KW-1185">Reference proteome</keyword>
<dbReference type="Proteomes" id="UP000188268">
    <property type="component" value="Unassembled WGS sequence"/>
</dbReference>
<proteinExistence type="predicted"/>
<dbReference type="AlphaFoldDB" id="A0A1R3K956"/>